<proteinExistence type="predicted"/>
<dbReference type="InterPro" id="IPR011005">
    <property type="entry name" value="Dihydropteroate_synth-like_sf"/>
</dbReference>
<evidence type="ECO:0000313" key="2">
    <source>
        <dbReference type="EMBL" id="EAW30573.1"/>
    </source>
</evidence>
<dbReference type="GO" id="GO:0046654">
    <property type="term" value="P:tetrahydrofolate biosynthetic process"/>
    <property type="evidence" value="ECO:0007669"/>
    <property type="project" value="TreeGrafter"/>
</dbReference>
<sequence>MLNRLQTIVALGYPVLVGLSRKSLIGEVLGRDVSQRLAGSLALAVLAAERGASIIRVHDVAETVDAIKLCEAVAREQMRQD</sequence>
<dbReference type="eggNOG" id="COG0294">
    <property type="taxonomic scope" value="Bacteria"/>
</dbReference>
<comment type="caution">
    <text evidence="2">The sequence shown here is derived from an EMBL/GenBank/DDBJ whole genome shotgun (WGS) entry which is preliminary data.</text>
</comment>
<dbReference type="AlphaFoldDB" id="A0YEX8"/>
<reference evidence="2 3" key="1">
    <citation type="journal article" date="2010" name="J. Bacteriol.">
        <title>Genome sequence of the oligotrophic marine Gammaproteobacterium HTCC2143, isolated from the Oregon Coast.</title>
        <authorList>
            <person name="Oh H.M."/>
            <person name="Kang I."/>
            <person name="Ferriera S."/>
            <person name="Giovannoni S.J."/>
            <person name="Cho J.C."/>
        </authorList>
    </citation>
    <scope>NUCLEOTIDE SEQUENCE [LARGE SCALE GENOMIC DNA]</scope>
    <source>
        <strain evidence="2 3">HTCC2143</strain>
    </source>
</reference>
<evidence type="ECO:0000313" key="3">
    <source>
        <dbReference type="Proteomes" id="UP000004931"/>
    </source>
</evidence>
<dbReference type="PANTHER" id="PTHR20941:SF1">
    <property type="entry name" value="FOLIC ACID SYNTHESIS PROTEIN FOL1"/>
    <property type="match status" value="1"/>
</dbReference>
<evidence type="ECO:0000259" key="1">
    <source>
        <dbReference type="PROSITE" id="PS50972"/>
    </source>
</evidence>
<dbReference type="InterPro" id="IPR045031">
    <property type="entry name" value="DHP_synth-like"/>
</dbReference>
<keyword evidence="3" id="KW-1185">Reference proteome</keyword>
<accession>A0YEX8</accession>
<dbReference type="Proteomes" id="UP000004931">
    <property type="component" value="Unassembled WGS sequence"/>
</dbReference>
<dbReference type="EMBL" id="AAVT01000007">
    <property type="protein sequence ID" value="EAW30573.1"/>
    <property type="molecule type" value="Genomic_DNA"/>
</dbReference>
<name>A0YEX8_9GAMM</name>
<protein>
    <submittedName>
        <fullName evidence="2">Dihydropteroate synthase</fullName>
    </submittedName>
</protein>
<dbReference type="Pfam" id="PF00809">
    <property type="entry name" value="Pterin_bind"/>
    <property type="match status" value="1"/>
</dbReference>
<dbReference type="STRING" id="247633.GP2143_00502"/>
<dbReference type="PROSITE" id="PS50972">
    <property type="entry name" value="PTERIN_BINDING"/>
    <property type="match status" value="1"/>
</dbReference>
<gene>
    <name evidence="2" type="ORF">GP2143_00502</name>
</gene>
<organism evidence="2 3">
    <name type="scientific">marine gamma proteobacterium HTCC2143</name>
    <dbReference type="NCBI Taxonomy" id="247633"/>
    <lineage>
        <taxon>Bacteria</taxon>
        <taxon>Pseudomonadati</taxon>
        <taxon>Pseudomonadota</taxon>
        <taxon>Gammaproteobacteria</taxon>
        <taxon>Cellvibrionales</taxon>
        <taxon>Spongiibacteraceae</taxon>
        <taxon>BD1-7 clade</taxon>
    </lineage>
</organism>
<dbReference type="Gene3D" id="3.20.20.20">
    <property type="entry name" value="Dihydropteroate synthase-like"/>
    <property type="match status" value="1"/>
</dbReference>
<dbReference type="PANTHER" id="PTHR20941">
    <property type="entry name" value="FOLATE SYNTHESIS PROTEINS"/>
    <property type="match status" value="1"/>
</dbReference>
<dbReference type="SUPFAM" id="SSF51717">
    <property type="entry name" value="Dihydropteroate synthetase-like"/>
    <property type="match status" value="1"/>
</dbReference>
<feature type="domain" description="Pterin-binding" evidence="1">
    <location>
        <begin position="1"/>
        <end position="68"/>
    </location>
</feature>
<dbReference type="InterPro" id="IPR000489">
    <property type="entry name" value="Pterin-binding_dom"/>
</dbReference>
<dbReference type="GO" id="GO:0004156">
    <property type="term" value="F:dihydropteroate synthase activity"/>
    <property type="evidence" value="ECO:0007669"/>
    <property type="project" value="TreeGrafter"/>
</dbReference>
<dbReference type="GO" id="GO:0005829">
    <property type="term" value="C:cytosol"/>
    <property type="evidence" value="ECO:0007669"/>
    <property type="project" value="TreeGrafter"/>
</dbReference>